<protein>
    <submittedName>
        <fullName evidence="1">Uncharacterized protein</fullName>
    </submittedName>
</protein>
<gene>
    <name evidence="1" type="ORF">GCM10009741_07090</name>
</gene>
<evidence type="ECO:0000313" key="1">
    <source>
        <dbReference type="EMBL" id="GAA1512166.1"/>
    </source>
</evidence>
<evidence type="ECO:0000313" key="2">
    <source>
        <dbReference type="Proteomes" id="UP001500363"/>
    </source>
</evidence>
<name>A0ABN2A5Z0_9ACTN</name>
<accession>A0ABN2A5Z0</accession>
<organism evidence="1 2">
    <name type="scientific">Kribbella lupini</name>
    <dbReference type="NCBI Taxonomy" id="291602"/>
    <lineage>
        <taxon>Bacteria</taxon>
        <taxon>Bacillati</taxon>
        <taxon>Actinomycetota</taxon>
        <taxon>Actinomycetes</taxon>
        <taxon>Propionibacteriales</taxon>
        <taxon>Kribbellaceae</taxon>
        <taxon>Kribbella</taxon>
    </lineage>
</organism>
<reference evidence="1 2" key="1">
    <citation type="journal article" date="2019" name="Int. J. Syst. Evol. Microbiol.">
        <title>The Global Catalogue of Microorganisms (GCM) 10K type strain sequencing project: providing services to taxonomists for standard genome sequencing and annotation.</title>
        <authorList>
            <consortium name="The Broad Institute Genomics Platform"/>
            <consortium name="The Broad Institute Genome Sequencing Center for Infectious Disease"/>
            <person name="Wu L."/>
            <person name="Ma J."/>
        </authorList>
    </citation>
    <scope>NUCLEOTIDE SEQUENCE [LARGE SCALE GENOMIC DNA]</scope>
    <source>
        <strain evidence="1 2">JCM 14303</strain>
    </source>
</reference>
<keyword evidence="2" id="KW-1185">Reference proteome</keyword>
<comment type="caution">
    <text evidence="1">The sequence shown here is derived from an EMBL/GenBank/DDBJ whole genome shotgun (WGS) entry which is preliminary data.</text>
</comment>
<proteinExistence type="predicted"/>
<dbReference type="Proteomes" id="UP001500363">
    <property type="component" value="Unassembled WGS sequence"/>
</dbReference>
<sequence length="65" mass="6563">MTRPSGVGVGEGLKDGVIVFTSPAFPAGTSTGDTACALDHSQDTLNTVVNTATSTSDNAPIKRAR</sequence>
<dbReference type="EMBL" id="BAAANC010000001">
    <property type="protein sequence ID" value="GAA1512166.1"/>
    <property type="molecule type" value="Genomic_DNA"/>
</dbReference>